<dbReference type="AlphaFoldDB" id="S9TL55"/>
<dbReference type="GO" id="GO:0046872">
    <property type="term" value="F:metal ion binding"/>
    <property type="evidence" value="ECO:0007669"/>
    <property type="project" value="UniProtKB-KW"/>
</dbReference>
<dbReference type="Pfam" id="PF16881">
    <property type="entry name" value="LIAS_N"/>
    <property type="match status" value="1"/>
</dbReference>
<proteinExistence type="inferred from homology"/>
<accession>S9TL55</accession>
<keyword evidence="8 10" id="KW-0496">Mitochondrion</keyword>
<reference evidence="12 13" key="1">
    <citation type="journal article" date="2013" name="PLoS ONE">
        <title>Predicting the Proteins of Angomonas deanei, Strigomonas culicis and Their Respective Endosymbionts Reveals New Aspects of the Trypanosomatidae Family.</title>
        <authorList>
            <person name="Motta M.C."/>
            <person name="Martins A.C."/>
            <person name="de Souza S.S."/>
            <person name="Catta-Preta C.M."/>
            <person name="Silva R."/>
            <person name="Klein C.C."/>
            <person name="de Almeida L.G."/>
            <person name="de Lima Cunha O."/>
            <person name="Ciapina L.P."/>
            <person name="Brocchi M."/>
            <person name="Colabardini A.C."/>
            <person name="de Araujo Lima B."/>
            <person name="Machado C.R."/>
            <person name="de Almeida Soares C.M."/>
            <person name="Probst C.M."/>
            <person name="de Menezes C.B."/>
            <person name="Thompson C.E."/>
            <person name="Bartholomeu D.C."/>
            <person name="Gradia D.F."/>
            <person name="Pavoni D.P."/>
            <person name="Grisard E.C."/>
            <person name="Fantinatti-Garboggini F."/>
            <person name="Marchini F.K."/>
            <person name="Rodrigues-Luiz G.F."/>
            <person name="Wagner G."/>
            <person name="Goldman G.H."/>
            <person name="Fietto J.L."/>
            <person name="Elias M.C."/>
            <person name="Goldman M.H."/>
            <person name="Sagot M.F."/>
            <person name="Pereira M."/>
            <person name="Stoco P.H."/>
            <person name="de Mendonca-Neto R.P."/>
            <person name="Teixeira S.M."/>
            <person name="Maciel T.E."/>
            <person name="de Oliveira Mendes T.A."/>
            <person name="Urmenyi T.P."/>
            <person name="de Souza W."/>
            <person name="Schenkman S."/>
            <person name="de Vasconcelos A.T."/>
        </authorList>
    </citation>
    <scope>NUCLEOTIDE SEQUENCE [LARGE SCALE GENOMIC DNA]</scope>
</reference>
<evidence type="ECO:0000256" key="2">
    <source>
        <dbReference type="ARBA" id="ARBA00022485"/>
    </source>
</evidence>
<dbReference type="GO" id="GO:0051539">
    <property type="term" value="F:4 iron, 4 sulfur cluster binding"/>
    <property type="evidence" value="ECO:0007669"/>
    <property type="project" value="UniProtKB-UniRule"/>
</dbReference>
<keyword evidence="13" id="KW-1185">Reference proteome</keyword>
<dbReference type="Pfam" id="PF04055">
    <property type="entry name" value="Radical_SAM"/>
    <property type="match status" value="1"/>
</dbReference>
<keyword evidence="5 10" id="KW-0479">Metal-binding</keyword>
<dbReference type="SFLD" id="SFLDF00271">
    <property type="entry name" value="lipoyl_synthase"/>
    <property type="match status" value="1"/>
</dbReference>
<feature type="binding site" evidence="10">
    <location>
        <position position="151"/>
    </location>
    <ligand>
        <name>[4Fe-4S] cluster</name>
        <dbReference type="ChEBI" id="CHEBI:49883"/>
        <label>2</label>
        <note>4Fe-4S-S-AdoMet</note>
    </ligand>
</feature>
<comment type="pathway">
    <text evidence="10">Protein modification; protein lipoylation via endogenous pathway; protein N(6)-(lipoyl)lysine from octanoyl-[acyl-carrier-protein]: step 2/2.</text>
</comment>
<keyword evidence="3 10" id="KW-0808">Transferase</keyword>
<evidence type="ECO:0000256" key="5">
    <source>
        <dbReference type="ARBA" id="ARBA00022723"/>
    </source>
</evidence>
<dbReference type="InterPro" id="IPR013785">
    <property type="entry name" value="Aldolase_TIM"/>
</dbReference>
<gene>
    <name evidence="12" type="ORF">STCU_09700</name>
</gene>
<evidence type="ECO:0000256" key="7">
    <source>
        <dbReference type="ARBA" id="ARBA00023014"/>
    </source>
</evidence>
<dbReference type="SFLD" id="SFLDS00029">
    <property type="entry name" value="Radical_SAM"/>
    <property type="match status" value="1"/>
</dbReference>
<dbReference type="FunFam" id="3.20.20.70:FF:000306">
    <property type="entry name" value="Lipoyl synthase, mitochondrial"/>
    <property type="match status" value="1"/>
</dbReference>
<evidence type="ECO:0000256" key="10">
    <source>
        <dbReference type="HAMAP-Rule" id="MF_03123"/>
    </source>
</evidence>
<dbReference type="InterPro" id="IPR006638">
    <property type="entry name" value="Elp3/MiaA/NifB-like_rSAM"/>
</dbReference>
<dbReference type="Gene3D" id="3.20.20.70">
    <property type="entry name" value="Aldolase class I"/>
    <property type="match status" value="1"/>
</dbReference>
<dbReference type="InterPro" id="IPR031691">
    <property type="entry name" value="LIAS_N"/>
</dbReference>
<evidence type="ECO:0000256" key="4">
    <source>
        <dbReference type="ARBA" id="ARBA00022691"/>
    </source>
</evidence>
<evidence type="ECO:0000256" key="8">
    <source>
        <dbReference type="ARBA" id="ARBA00023128"/>
    </source>
</evidence>
<dbReference type="CDD" id="cd01335">
    <property type="entry name" value="Radical_SAM"/>
    <property type="match status" value="1"/>
</dbReference>
<dbReference type="NCBIfam" id="NF009544">
    <property type="entry name" value="PRK12928.1"/>
    <property type="match status" value="1"/>
</dbReference>
<feature type="binding site" evidence="10">
    <location>
        <position position="148"/>
    </location>
    <ligand>
        <name>[4Fe-4S] cluster</name>
        <dbReference type="ChEBI" id="CHEBI:49883"/>
        <label>2</label>
        <note>4Fe-4S-S-AdoMet</note>
    </ligand>
</feature>
<dbReference type="InterPro" id="IPR007197">
    <property type="entry name" value="rSAM"/>
</dbReference>
<dbReference type="GO" id="GO:0009249">
    <property type="term" value="P:protein lipoylation"/>
    <property type="evidence" value="ECO:0007669"/>
    <property type="project" value="UniProtKB-UniRule"/>
</dbReference>
<feature type="binding site" evidence="10">
    <location>
        <position position="123"/>
    </location>
    <ligand>
        <name>[4Fe-4S] cluster</name>
        <dbReference type="ChEBI" id="CHEBI:49883"/>
        <label>1</label>
    </ligand>
</feature>
<feature type="binding site" evidence="10">
    <location>
        <position position="117"/>
    </location>
    <ligand>
        <name>[4Fe-4S] cluster</name>
        <dbReference type="ChEBI" id="CHEBI:49883"/>
        <label>1</label>
    </ligand>
</feature>
<keyword evidence="6 10" id="KW-0408">Iron</keyword>
<comment type="function">
    <text evidence="10">Catalyzes the radical-mediated insertion of two sulfur atoms into the C-6 and C-8 positions of the octanoyl moiety bound to the lipoyl domains of lipoate-dependent enzymes, thereby converting the octanoylated domains into lipoylated derivatives.</text>
</comment>
<dbReference type="HAMAP" id="MF_00206">
    <property type="entry name" value="Lipoyl_synth"/>
    <property type="match status" value="1"/>
</dbReference>
<comment type="similarity">
    <text evidence="10">Belongs to the radical SAM superfamily. Lipoyl synthase family.</text>
</comment>
<evidence type="ECO:0000256" key="1">
    <source>
        <dbReference type="ARBA" id="ARBA00004173"/>
    </source>
</evidence>
<dbReference type="NCBIfam" id="NF004019">
    <property type="entry name" value="PRK05481.1"/>
    <property type="match status" value="1"/>
</dbReference>
<dbReference type="SUPFAM" id="SSF102114">
    <property type="entry name" value="Radical SAM enzymes"/>
    <property type="match status" value="1"/>
</dbReference>
<dbReference type="SFLD" id="SFLDG01058">
    <property type="entry name" value="lipoyl_synthase_like"/>
    <property type="match status" value="1"/>
</dbReference>
<dbReference type="UniPathway" id="UPA00538">
    <property type="reaction ID" value="UER00593"/>
</dbReference>
<dbReference type="PANTHER" id="PTHR10949">
    <property type="entry name" value="LIPOYL SYNTHASE"/>
    <property type="match status" value="1"/>
</dbReference>
<comment type="cofactor">
    <cofactor evidence="10">
        <name>[4Fe-4S] cluster</name>
        <dbReference type="ChEBI" id="CHEBI:49883"/>
    </cofactor>
    <text evidence="10">Binds 2 [4Fe-4S] clusters per subunit. One cluster is coordinated with 3 cysteines and an exchangeable S-adenosyl-L-methionine.</text>
</comment>
<dbReference type="GO" id="GO:0005739">
    <property type="term" value="C:mitochondrion"/>
    <property type="evidence" value="ECO:0007669"/>
    <property type="project" value="UniProtKB-SubCell"/>
</dbReference>
<evidence type="ECO:0000256" key="9">
    <source>
        <dbReference type="ARBA" id="ARBA00047326"/>
    </source>
</evidence>
<evidence type="ECO:0000256" key="6">
    <source>
        <dbReference type="ARBA" id="ARBA00023004"/>
    </source>
</evidence>
<dbReference type="NCBIfam" id="TIGR00510">
    <property type="entry name" value="lipA"/>
    <property type="match status" value="1"/>
</dbReference>
<comment type="caution">
    <text evidence="12">The sequence shown here is derived from an EMBL/GenBank/DDBJ whole genome shotgun (WGS) entry which is preliminary data.</text>
</comment>
<keyword evidence="2 10" id="KW-0004">4Fe-4S</keyword>
<dbReference type="EMBL" id="ATMH01009700">
    <property type="protein sequence ID" value="EPY18942.1"/>
    <property type="molecule type" value="Genomic_DNA"/>
</dbReference>
<feature type="binding site" evidence="10">
    <location>
        <position position="112"/>
    </location>
    <ligand>
        <name>[4Fe-4S] cluster</name>
        <dbReference type="ChEBI" id="CHEBI:49883"/>
        <label>1</label>
    </ligand>
</feature>
<dbReference type="InterPro" id="IPR003698">
    <property type="entry name" value="Lipoyl_synth"/>
</dbReference>
<dbReference type="SMART" id="SM00729">
    <property type="entry name" value="Elp3"/>
    <property type="match status" value="1"/>
</dbReference>
<evidence type="ECO:0000313" key="12">
    <source>
        <dbReference type="EMBL" id="EPY18942.1"/>
    </source>
</evidence>
<evidence type="ECO:0000256" key="3">
    <source>
        <dbReference type="ARBA" id="ARBA00022679"/>
    </source>
</evidence>
<dbReference type="PANTHER" id="PTHR10949:SF0">
    <property type="entry name" value="LIPOYL SYNTHASE, MITOCHONDRIAL"/>
    <property type="match status" value="1"/>
</dbReference>
<dbReference type="GO" id="GO:0016992">
    <property type="term" value="F:lipoate synthase activity"/>
    <property type="evidence" value="ECO:0007669"/>
    <property type="project" value="UniProtKB-UniRule"/>
</dbReference>
<dbReference type="Proteomes" id="UP000015354">
    <property type="component" value="Unassembled WGS sequence"/>
</dbReference>
<dbReference type="OrthoDB" id="3231at2759"/>
<dbReference type="EC" id="2.8.1.8" evidence="10"/>
<evidence type="ECO:0000313" key="13">
    <source>
        <dbReference type="Proteomes" id="UP000015354"/>
    </source>
</evidence>
<dbReference type="PROSITE" id="PS51918">
    <property type="entry name" value="RADICAL_SAM"/>
    <property type="match status" value="1"/>
</dbReference>
<keyword evidence="7 10" id="KW-0411">Iron-sulfur</keyword>
<organism evidence="12 13">
    <name type="scientific">Strigomonas culicis</name>
    <dbReference type="NCBI Taxonomy" id="28005"/>
    <lineage>
        <taxon>Eukaryota</taxon>
        <taxon>Discoba</taxon>
        <taxon>Euglenozoa</taxon>
        <taxon>Kinetoplastea</taxon>
        <taxon>Metakinetoplastina</taxon>
        <taxon>Trypanosomatida</taxon>
        <taxon>Trypanosomatidae</taxon>
        <taxon>Strigomonadinae</taxon>
        <taxon>Strigomonas</taxon>
    </lineage>
</organism>
<name>S9TL55_9TRYP</name>
<keyword evidence="4 10" id="KW-0949">S-adenosyl-L-methionine</keyword>
<feature type="binding site" evidence="10">
    <location>
        <position position="360"/>
    </location>
    <ligand>
        <name>[4Fe-4S] cluster</name>
        <dbReference type="ChEBI" id="CHEBI:49883"/>
        <label>1</label>
    </ligand>
</feature>
<dbReference type="InterPro" id="IPR058240">
    <property type="entry name" value="rSAM_sf"/>
</dbReference>
<feature type="binding site" evidence="10">
    <location>
        <position position="144"/>
    </location>
    <ligand>
        <name>[4Fe-4S] cluster</name>
        <dbReference type="ChEBI" id="CHEBI:49883"/>
        <label>2</label>
        <note>4Fe-4S-S-AdoMet</note>
    </ligand>
</feature>
<protein>
    <recommendedName>
        <fullName evidence="10">Lipoyl synthase, mitochondrial</fullName>
        <ecNumber evidence="10">2.8.1.8</ecNumber>
    </recommendedName>
    <alternativeName>
        <fullName evidence="10">Lipoate synthase</fullName>
        <shortName evidence="10">LS</shortName>
        <shortName evidence="10">Lip-syn</shortName>
    </alternativeName>
    <alternativeName>
        <fullName evidence="10">Lipoic acid synthase</fullName>
    </alternativeName>
</protein>
<comment type="subcellular location">
    <subcellularLocation>
        <location evidence="1 10">Mitochondrion</location>
    </subcellularLocation>
</comment>
<sequence>MLRRTFGMWCAAGSTVSLMQDVDRTDPRYKQIFMERFRNKLATDQTGRKDLESFMDLPEGLPPSAASIGPIARGTEPLPPWLKLKVPKGATHRPRFNKIRQSMRAKKLSTVCEEAKCPNIGECWGGDEEEGSATATIMVMGSHCTRGCRFCSVLTSKTPPPLDPEEPEKVASAVHEMGVDYIVMTMVDRDDMADGGAGHVVKCIETIKEKTPSIMLEALVGDFHGDLALVEKVANAPLNVYAHNIECVERISPRVRDRRASYKQSLETLEHVTRHTNGRMLTKSSIMLGLGEREEEVRQTLRDLRAAGVSAVTLGQYLQPSRTRLRVSRYAHPNEFAMWEKEAMDMGFLYCASGPMVRSSYRAGGVLHPEHPGAEKEEEEMAASN</sequence>
<feature type="domain" description="Radical SAM core" evidence="11">
    <location>
        <begin position="127"/>
        <end position="349"/>
    </location>
</feature>
<comment type="catalytic activity">
    <reaction evidence="9 10">
        <text>[[Fe-S] cluster scaffold protein carrying a second [4Fe-4S](2+) cluster] + N(6)-octanoyl-L-lysyl-[protein] + 2 oxidized [2Fe-2S]-[ferredoxin] + 2 S-adenosyl-L-methionine + 4 H(+) = [[Fe-S] cluster scaffold protein] + N(6)-[(R)-dihydrolipoyl]-L-lysyl-[protein] + 4 Fe(3+) + 2 hydrogen sulfide + 2 5'-deoxyadenosine + 2 L-methionine + 2 reduced [2Fe-2S]-[ferredoxin]</text>
        <dbReference type="Rhea" id="RHEA:16585"/>
        <dbReference type="Rhea" id="RHEA-COMP:9928"/>
        <dbReference type="Rhea" id="RHEA-COMP:10000"/>
        <dbReference type="Rhea" id="RHEA-COMP:10001"/>
        <dbReference type="Rhea" id="RHEA-COMP:10475"/>
        <dbReference type="Rhea" id="RHEA-COMP:14568"/>
        <dbReference type="Rhea" id="RHEA-COMP:14569"/>
        <dbReference type="ChEBI" id="CHEBI:15378"/>
        <dbReference type="ChEBI" id="CHEBI:17319"/>
        <dbReference type="ChEBI" id="CHEBI:29034"/>
        <dbReference type="ChEBI" id="CHEBI:29919"/>
        <dbReference type="ChEBI" id="CHEBI:33722"/>
        <dbReference type="ChEBI" id="CHEBI:33737"/>
        <dbReference type="ChEBI" id="CHEBI:33738"/>
        <dbReference type="ChEBI" id="CHEBI:57844"/>
        <dbReference type="ChEBI" id="CHEBI:59789"/>
        <dbReference type="ChEBI" id="CHEBI:78809"/>
        <dbReference type="ChEBI" id="CHEBI:83100"/>
        <dbReference type="EC" id="2.8.1.8"/>
    </reaction>
</comment>
<evidence type="ECO:0000259" key="11">
    <source>
        <dbReference type="PROSITE" id="PS51918"/>
    </source>
</evidence>